<dbReference type="PROSITE" id="PS00622">
    <property type="entry name" value="HTH_LUXR_1"/>
    <property type="match status" value="1"/>
</dbReference>
<comment type="caution">
    <text evidence="5">The sequence shown here is derived from an EMBL/GenBank/DDBJ whole genome shotgun (WGS) entry which is preliminary data.</text>
</comment>
<keyword evidence="1" id="KW-0805">Transcription regulation</keyword>
<dbReference type="Pfam" id="PF01590">
    <property type="entry name" value="GAF"/>
    <property type="match status" value="1"/>
</dbReference>
<keyword evidence="2" id="KW-0238">DNA-binding</keyword>
<dbReference type="PANTHER" id="PTHR44688">
    <property type="entry name" value="DNA-BINDING TRANSCRIPTIONAL ACTIVATOR DEVR_DOSR"/>
    <property type="match status" value="1"/>
</dbReference>
<dbReference type="CDD" id="cd06170">
    <property type="entry name" value="LuxR_C_like"/>
    <property type="match status" value="1"/>
</dbReference>
<reference evidence="5" key="2">
    <citation type="journal article" date="2014" name="ISME J.">
        <title>Microbial stratification in low pH oxic and suboxic macroscopic growths along an acid mine drainage.</title>
        <authorList>
            <person name="Mendez-Garcia C."/>
            <person name="Mesa V."/>
            <person name="Sprenger R.R."/>
            <person name="Richter M."/>
            <person name="Diez M.S."/>
            <person name="Solano J."/>
            <person name="Bargiela R."/>
            <person name="Golyshina O.V."/>
            <person name="Manteca A."/>
            <person name="Ramos J.L."/>
            <person name="Gallego J.R."/>
            <person name="Llorente I."/>
            <person name="Martins Dos Santos V.A."/>
            <person name="Jensen O.N."/>
            <person name="Pelaez A.I."/>
            <person name="Sanchez J."/>
            <person name="Ferrer M."/>
        </authorList>
    </citation>
    <scope>NUCLEOTIDE SEQUENCE</scope>
</reference>
<keyword evidence="3" id="KW-0804">Transcription</keyword>
<evidence type="ECO:0000256" key="1">
    <source>
        <dbReference type="ARBA" id="ARBA00023015"/>
    </source>
</evidence>
<evidence type="ECO:0000313" key="5">
    <source>
        <dbReference type="EMBL" id="EQD45051.1"/>
    </source>
</evidence>
<dbReference type="SUPFAM" id="SSF46894">
    <property type="entry name" value="C-terminal effector domain of the bipartite response regulators"/>
    <property type="match status" value="1"/>
</dbReference>
<name>T0ZAP6_9ZZZZ</name>
<dbReference type="Gene3D" id="1.10.10.10">
    <property type="entry name" value="Winged helix-like DNA-binding domain superfamily/Winged helix DNA-binding domain"/>
    <property type="match status" value="1"/>
</dbReference>
<dbReference type="AlphaFoldDB" id="T0ZAP6"/>
<reference evidence="5" key="1">
    <citation type="submission" date="2013-08" db="EMBL/GenBank/DDBJ databases">
        <authorList>
            <person name="Mendez C."/>
            <person name="Richter M."/>
            <person name="Ferrer M."/>
            <person name="Sanchez J."/>
        </authorList>
    </citation>
    <scope>NUCLEOTIDE SEQUENCE</scope>
</reference>
<dbReference type="InterPro" id="IPR036388">
    <property type="entry name" value="WH-like_DNA-bd_sf"/>
</dbReference>
<dbReference type="PROSITE" id="PS50043">
    <property type="entry name" value="HTH_LUXR_2"/>
    <property type="match status" value="1"/>
</dbReference>
<dbReference type="GO" id="GO:0003677">
    <property type="term" value="F:DNA binding"/>
    <property type="evidence" value="ECO:0007669"/>
    <property type="project" value="UniProtKB-KW"/>
</dbReference>
<sequence>MRTYISAKDYRSLLTLINQLYTLPDQETIIRAVIEELGKLVPFSSAIFIAMETSGLFRPDGHFSVAIPPKALSEFTNHYAAVHPFTLTGWIRHTNESARITDFVPAYRLQDTEYGRDFLPLTPCFYELGVIMGAQGDHVGALCLHRQKMDRDFSDREVQILNYLVPHMARAINCLQLLERLNAGGFSSETGVVRMLVDGGVTMNEAARKISLERLDRVTPNRFAESGASILESPQGRYRIQTTSSNQGSERILLFEPLPCTETLFQRLCRWDFTDRQAEIVLKVIRGASNREIAVALSVSEQTVKEHLRNIFEKVKVRRRSELISRILSDS</sequence>
<protein>
    <submittedName>
        <fullName evidence="5">Transcriptional regulator, LuxR family</fullName>
    </submittedName>
</protein>
<dbReference type="SUPFAM" id="SSF55781">
    <property type="entry name" value="GAF domain-like"/>
    <property type="match status" value="1"/>
</dbReference>
<dbReference type="GO" id="GO:0006355">
    <property type="term" value="P:regulation of DNA-templated transcription"/>
    <property type="evidence" value="ECO:0007669"/>
    <property type="project" value="InterPro"/>
</dbReference>
<proteinExistence type="predicted"/>
<evidence type="ECO:0000256" key="3">
    <source>
        <dbReference type="ARBA" id="ARBA00023163"/>
    </source>
</evidence>
<dbReference type="Gene3D" id="3.30.450.40">
    <property type="match status" value="1"/>
</dbReference>
<dbReference type="InterPro" id="IPR016032">
    <property type="entry name" value="Sig_transdc_resp-reg_C-effctor"/>
</dbReference>
<gene>
    <name evidence="5" type="ORF">B1A_14992</name>
</gene>
<evidence type="ECO:0000256" key="2">
    <source>
        <dbReference type="ARBA" id="ARBA00023125"/>
    </source>
</evidence>
<accession>T0ZAP6</accession>
<dbReference type="SMART" id="SM00421">
    <property type="entry name" value="HTH_LUXR"/>
    <property type="match status" value="1"/>
</dbReference>
<organism evidence="5">
    <name type="scientific">mine drainage metagenome</name>
    <dbReference type="NCBI Taxonomy" id="410659"/>
    <lineage>
        <taxon>unclassified sequences</taxon>
        <taxon>metagenomes</taxon>
        <taxon>ecological metagenomes</taxon>
    </lineage>
</organism>
<dbReference type="InterPro" id="IPR003018">
    <property type="entry name" value="GAF"/>
</dbReference>
<dbReference type="InterPro" id="IPR029016">
    <property type="entry name" value="GAF-like_dom_sf"/>
</dbReference>
<dbReference type="PRINTS" id="PR00038">
    <property type="entry name" value="HTHLUXR"/>
</dbReference>
<dbReference type="Pfam" id="PF00196">
    <property type="entry name" value="GerE"/>
    <property type="match status" value="1"/>
</dbReference>
<dbReference type="SMART" id="SM00065">
    <property type="entry name" value="GAF"/>
    <property type="match status" value="1"/>
</dbReference>
<evidence type="ECO:0000259" key="4">
    <source>
        <dbReference type="PROSITE" id="PS50043"/>
    </source>
</evidence>
<feature type="domain" description="HTH luxR-type" evidence="4">
    <location>
        <begin position="267"/>
        <end position="331"/>
    </location>
</feature>
<dbReference type="PANTHER" id="PTHR44688:SF16">
    <property type="entry name" value="DNA-BINDING TRANSCRIPTIONAL ACTIVATOR DEVR_DOSR"/>
    <property type="match status" value="1"/>
</dbReference>
<dbReference type="EMBL" id="AUZX01011005">
    <property type="protein sequence ID" value="EQD45051.1"/>
    <property type="molecule type" value="Genomic_DNA"/>
</dbReference>
<dbReference type="InterPro" id="IPR000792">
    <property type="entry name" value="Tscrpt_reg_LuxR_C"/>
</dbReference>